<organism evidence="2 3">
    <name type="scientific">Georgenia halotolerans</name>
    <dbReference type="NCBI Taxonomy" id="3028317"/>
    <lineage>
        <taxon>Bacteria</taxon>
        <taxon>Bacillati</taxon>
        <taxon>Actinomycetota</taxon>
        <taxon>Actinomycetes</taxon>
        <taxon>Micrococcales</taxon>
        <taxon>Bogoriellaceae</taxon>
        <taxon>Georgenia</taxon>
    </lineage>
</organism>
<dbReference type="Proteomes" id="UP001165561">
    <property type="component" value="Unassembled WGS sequence"/>
</dbReference>
<comment type="caution">
    <text evidence="2">The sequence shown here is derived from an EMBL/GenBank/DDBJ whole genome shotgun (WGS) entry which is preliminary data.</text>
</comment>
<protein>
    <recommendedName>
        <fullName evidence="4">Transporter</fullName>
    </recommendedName>
</protein>
<sequence>MTALLVAAVVVLGLVLVATTVYVVRADHGVDRAIGNEFAFFVVMGLLVTVGLLMDAAVVLELALLAAVLGYLAAMSLGRLVTRGGR</sequence>
<evidence type="ECO:0008006" key="4">
    <source>
        <dbReference type="Google" id="ProtNLM"/>
    </source>
</evidence>
<reference evidence="2" key="1">
    <citation type="submission" date="2023-02" db="EMBL/GenBank/DDBJ databases">
        <title>Georgenia sp.10Sc9-8, isolated from a soil sample collected from the Taklamakan desert.</title>
        <authorList>
            <person name="Liu S."/>
        </authorList>
    </citation>
    <scope>NUCLEOTIDE SEQUENCE</scope>
    <source>
        <strain evidence="2">10Sc9-8</strain>
    </source>
</reference>
<keyword evidence="1" id="KW-0472">Membrane</keyword>
<feature type="transmembrane region" description="Helical" evidence="1">
    <location>
        <begin position="42"/>
        <end position="73"/>
    </location>
</feature>
<accession>A0ABT5U4Y7</accession>
<proteinExistence type="predicted"/>
<evidence type="ECO:0000313" key="2">
    <source>
        <dbReference type="EMBL" id="MDD9208181.1"/>
    </source>
</evidence>
<evidence type="ECO:0000256" key="1">
    <source>
        <dbReference type="SAM" id="Phobius"/>
    </source>
</evidence>
<keyword evidence="3" id="KW-1185">Reference proteome</keyword>
<keyword evidence="1" id="KW-1133">Transmembrane helix</keyword>
<gene>
    <name evidence="2" type="ORF">PU560_17170</name>
</gene>
<name>A0ABT5U4Y7_9MICO</name>
<evidence type="ECO:0000313" key="3">
    <source>
        <dbReference type="Proteomes" id="UP001165561"/>
    </source>
</evidence>
<keyword evidence="1" id="KW-0812">Transmembrane</keyword>
<dbReference type="EMBL" id="JARACI010001198">
    <property type="protein sequence ID" value="MDD9208181.1"/>
    <property type="molecule type" value="Genomic_DNA"/>
</dbReference>